<dbReference type="Pfam" id="PF02537">
    <property type="entry name" value="CRCB"/>
    <property type="match status" value="1"/>
</dbReference>
<evidence type="ECO:0000313" key="12">
    <source>
        <dbReference type="Proteomes" id="UP000831859"/>
    </source>
</evidence>
<evidence type="ECO:0000256" key="8">
    <source>
        <dbReference type="ARBA" id="ARBA00035585"/>
    </source>
</evidence>
<evidence type="ECO:0000313" key="11">
    <source>
        <dbReference type="EMBL" id="UQS84766.1"/>
    </source>
</evidence>
<keyword evidence="10" id="KW-0406">Ion transport</keyword>
<feature type="transmembrane region" description="Helical" evidence="10">
    <location>
        <begin position="7"/>
        <end position="26"/>
    </location>
</feature>
<dbReference type="Proteomes" id="UP000831859">
    <property type="component" value="Chromosome"/>
</dbReference>
<feature type="transmembrane region" description="Helical" evidence="10">
    <location>
        <begin position="96"/>
        <end position="118"/>
    </location>
</feature>
<evidence type="ECO:0000256" key="6">
    <source>
        <dbReference type="ARBA" id="ARBA00023303"/>
    </source>
</evidence>
<keyword evidence="12" id="KW-1185">Reference proteome</keyword>
<dbReference type="HAMAP" id="MF_00454">
    <property type="entry name" value="FluC"/>
    <property type="match status" value="1"/>
</dbReference>
<evidence type="ECO:0000256" key="2">
    <source>
        <dbReference type="ARBA" id="ARBA00022475"/>
    </source>
</evidence>
<organism evidence="11 12">
    <name type="scientific">Apilactobacillus apisilvae</name>
    <dbReference type="NCBI Taxonomy" id="2923364"/>
    <lineage>
        <taxon>Bacteria</taxon>
        <taxon>Bacillati</taxon>
        <taxon>Bacillota</taxon>
        <taxon>Bacilli</taxon>
        <taxon>Lactobacillales</taxon>
        <taxon>Lactobacillaceae</taxon>
        <taxon>Apilactobacillus</taxon>
    </lineage>
</organism>
<dbReference type="RefSeq" id="WP_249510750.1">
    <property type="nucleotide sequence ID" value="NZ_CP093362.1"/>
</dbReference>
<evidence type="ECO:0000256" key="9">
    <source>
        <dbReference type="ARBA" id="ARBA00049940"/>
    </source>
</evidence>
<sequence>MLIRKLIYIAFFSFIGGSIRGYLTFVAGNNHFIATIFINIIGSFLLALLTSVVVKLLDASEDLVDGLSVGLIGGFTTFSTFSFESITLLMNHQIGLGILYIIISLIGGLLFGMLGANLGKQYMEKRHQ</sequence>
<keyword evidence="5 10" id="KW-0472">Membrane</keyword>
<name>A0ABY4PH10_9LACO</name>
<keyword evidence="4 10" id="KW-1133">Transmembrane helix</keyword>
<keyword evidence="10" id="KW-0915">Sodium</keyword>
<comment type="subcellular location">
    <subcellularLocation>
        <location evidence="1 10">Cell membrane</location>
        <topology evidence="1 10">Multi-pass membrane protein</topology>
    </subcellularLocation>
</comment>
<evidence type="ECO:0000256" key="1">
    <source>
        <dbReference type="ARBA" id="ARBA00004651"/>
    </source>
</evidence>
<feature type="transmembrane region" description="Helical" evidence="10">
    <location>
        <begin position="32"/>
        <end position="57"/>
    </location>
</feature>
<comment type="activity regulation">
    <text evidence="10">Na(+) is not transported, but it plays an essential structural role and its presence is essential for fluoride channel function.</text>
</comment>
<feature type="binding site" evidence="10">
    <location>
        <position position="76"/>
    </location>
    <ligand>
        <name>Na(+)</name>
        <dbReference type="ChEBI" id="CHEBI:29101"/>
        <note>structural</note>
    </ligand>
</feature>
<keyword evidence="10" id="KW-0479">Metal-binding</keyword>
<keyword evidence="6 10" id="KW-0407">Ion channel</keyword>
<evidence type="ECO:0000256" key="10">
    <source>
        <dbReference type="HAMAP-Rule" id="MF_00454"/>
    </source>
</evidence>
<feature type="transmembrane region" description="Helical" evidence="10">
    <location>
        <begin position="69"/>
        <end position="90"/>
    </location>
</feature>
<evidence type="ECO:0000256" key="7">
    <source>
        <dbReference type="ARBA" id="ARBA00035120"/>
    </source>
</evidence>
<keyword evidence="2 10" id="KW-1003">Cell membrane</keyword>
<keyword evidence="3 10" id="KW-0812">Transmembrane</keyword>
<accession>A0ABY4PH10</accession>
<reference evidence="11 12" key="1">
    <citation type="journal article" date="2022" name="Int. J. Syst. Evol. Microbiol.">
        <title>Apilactobacillus apisilvae sp. nov., Nicolia spurrieriana gen. nov. sp. nov., Bombilactobacillus folatiphilus sp. nov. and Bombilactobacillus thymidiniphilus sp. nov., four new lactic acid bacterial isolates from stingless bees Tetragonula carbonaria and Austroplebeia australis.</title>
        <authorList>
            <person name="Oliphant S.A."/>
            <person name="Watson-Haigh N.S."/>
            <person name="Sumby K.M."/>
            <person name="Gardner J."/>
            <person name="Groom S."/>
            <person name="Jiranek V."/>
        </authorList>
    </citation>
    <scope>NUCLEOTIDE SEQUENCE [LARGE SCALE GENOMIC DNA]</scope>
    <source>
        <strain evidence="11 12">SG5_A10</strain>
    </source>
</reference>
<proteinExistence type="inferred from homology"/>
<comment type="function">
    <text evidence="9 10">Fluoride-specific ion channel. Important for reducing fluoride concentration in the cell, thus reducing its toxicity.</text>
</comment>
<comment type="similarity">
    <text evidence="7 10">Belongs to the fluoride channel Fluc/FEX (TC 1.A.43) family.</text>
</comment>
<dbReference type="PANTHER" id="PTHR28259">
    <property type="entry name" value="FLUORIDE EXPORT PROTEIN 1-RELATED"/>
    <property type="match status" value="1"/>
</dbReference>
<dbReference type="EMBL" id="CP093362">
    <property type="protein sequence ID" value="UQS84766.1"/>
    <property type="molecule type" value="Genomic_DNA"/>
</dbReference>
<evidence type="ECO:0000256" key="4">
    <source>
        <dbReference type="ARBA" id="ARBA00022989"/>
    </source>
</evidence>
<keyword evidence="10" id="KW-0813">Transport</keyword>
<evidence type="ECO:0000256" key="3">
    <source>
        <dbReference type="ARBA" id="ARBA00022692"/>
    </source>
</evidence>
<gene>
    <name evidence="10" type="primary">fluC</name>
    <name evidence="10" type="synonym">crcB</name>
    <name evidence="11" type="ORF">MOO46_05845</name>
</gene>
<dbReference type="InterPro" id="IPR003691">
    <property type="entry name" value="FluC"/>
</dbReference>
<protein>
    <recommendedName>
        <fullName evidence="10">Fluoride-specific ion channel FluC</fullName>
    </recommendedName>
</protein>
<comment type="catalytic activity">
    <reaction evidence="8">
        <text>fluoride(in) = fluoride(out)</text>
        <dbReference type="Rhea" id="RHEA:76159"/>
        <dbReference type="ChEBI" id="CHEBI:17051"/>
    </reaction>
    <physiologicalReaction direction="left-to-right" evidence="8">
        <dbReference type="Rhea" id="RHEA:76160"/>
    </physiologicalReaction>
</comment>
<dbReference type="PANTHER" id="PTHR28259:SF1">
    <property type="entry name" value="FLUORIDE EXPORT PROTEIN 1-RELATED"/>
    <property type="match status" value="1"/>
</dbReference>
<evidence type="ECO:0000256" key="5">
    <source>
        <dbReference type="ARBA" id="ARBA00023136"/>
    </source>
</evidence>
<feature type="binding site" evidence="10">
    <location>
        <position position="73"/>
    </location>
    <ligand>
        <name>Na(+)</name>
        <dbReference type="ChEBI" id="CHEBI:29101"/>
        <note>structural</note>
    </ligand>
</feature>